<dbReference type="Proteomes" id="UP000585474">
    <property type="component" value="Unassembled WGS sequence"/>
</dbReference>
<reference evidence="2" key="1">
    <citation type="submission" date="2019-07" db="EMBL/GenBank/DDBJ databases">
        <title>De Novo Assembly of kiwifruit Actinidia rufa.</title>
        <authorList>
            <person name="Sugita-Konishi S."/>
            <person name="Sato K."/>
            <person name="Mori E."/>
            <person name="Abe Y."/>
            <person name="Kisaki G."/>
            <person name="Hamano K."/>
            <person name="Suezawa K."/>
            <person name="Otani M."/>
            <person name="Fukuda T."/>
            <person name="Manabe T."/>
            <person name="Gomi K."/>
            <person name="Tabuchi M."/>
            <person name="Akimitsu K."/>
            <person name="Kataoka I."/>
        </authorList>
    </citation>
    <scope>NUCLEOTIDE SEQUENCE [LARGE SCALE GENOMIC DNA]</scope>
    <source>
        <strain evidence="2">cv. Fuchu</strain>
    </source>
</reference>
<dbReference type="AlphaFoldDB" id="A0A7J0DIP8"/>
<comment type="caution">
    <text evidence="1">The sequence shown here is derived from an EMBL/GenBank/DDBJ whole genome shotgun (WGS) entry which is preliminary data.</text>
</comment>
<name>A0A7J0DIP8_9ERIC</name>
<gene>
    <name evidence="1" type="ORF">Acr_00g0037230</name>
</gene>
<dbReference type="EMBL" id="BJWL01000220">
    <property type="protein sequence ID" value="GFS34998.1"/>
    <property type="molecule type" value="Genomic_DNA"/>
</dbReference>
<proteinExistence type="predicted"/>
<evidence type="ECO:0000313" key="1">
    <source>
        <dbReference type="EMBL" id="GFS34998.1"/>
    </source>
</evidence>
<sequence>MTKKRVSSSSFECRLWGLKLVVTLLTLLCILSLLTLVPQSTTSESVGFEGQNLFLNFFCHNFFKGMEIYARRSRRDHRAAKYGRRSYGYQSDSRRMPYRECNPNVGGVVEMGSQGEWRGEPPWGEMNHFGEGHHEVRREVRTSRRNSGNSIKIKQGIGDQVFITARETNTMTQGELDCLRESCSFPSSVQIRFPKANETIASTRPGNVVFYEAVFHAGLHLPIYPIIRRILYIYNICPTQLVPNAWRILVYTIVLWRGQTRPCFGGCRGSKGSEVVRCPKSGCNKLPVLSTIEQKRLDRILDSLLEGDTFKIKEVLESKFFRRCFRPAPKSMASSGRDNGEDVLVGRAAPVVGDEAMSKKISLKKLALMAGDPRASSVEVDPCGKWGNYW</sequence>
<accession>A0A7J0DIP8</accession>
<organism evidence="1 2">
    <name type="scientific">Actinidia rufa</name>
    <dbReference type="NCBI Taxonomy" id="165716"/>
    <lineage>
        <taxon>Eukaryota</taxon>
        <taxon>Viridiplantae</taxon>
        <taxon>Streptophyta</taxon>
        <taxon>Embryophyta</taxon>
        <taxon>Tracheophyta</taxon>
        <taxon>Spermatophyta</taxon>
        <taxon>Magnoliopsida</taxon>
        <taxon>eudicotyledons</taxon>
        <taxon>Gunneridae</taxon>
        <taxon>Pentapetalae</taxon>
        <taxon>asterids</taxon>
        <taxon>Ericales</taxon>
        <taxon>Actinidiaceae</taxon>
        <taxon>Actinidia</taxon>
    </lineage>
</organism>
<protein>
    <submittedName>
        <fullName evidence="1">Uncharacterized protein</fullName>
    </submittedName>
</protein>
<dbReference type="OrthoDB" id="687305at2759"/>
<keyword evidence="2" id="KW-1185">Reference proteome</keyword>
<evidence type="ECO:0000313" key="2">
    <source>
        <dbReference type="Proteomes" id="UP000585474"/>
    </source>
</evidence>